<feature type="signal peptide" evidence="2">
    <location>
        <begin position="1"/>
        <end position="23"/>
    </location>
</feature>
<evidence type="ECO:0000313" key="8">
    <source>
        <dbReference type="Proteomes" id="UP000256718"/>
    </source>
</evidence>
<dbReference type="RefSeq" id="WP_000858929.1">
    <property type="nucleotide sequence ID" value="NZ_AP018935.1"/>
</dbReference>
<dbReference type="CDD" id="cd07534">
    <property type="entry name" value="HAD_CAP"/>
    <property type="match status" value="1"/>
</dbReference>
<dbReference type="InterPro" id="IPR005519">
    <property type="entry name" value="Acid_phosphat_B-like"/>
</dbReference>
<organism evidence="5 8">
    <name type="scientific">Streptococcus agalactiae</name>
    <dbReference type="NCBI Taxonomy" id="1311"/>
    <lineage>
        <taxon>Bacteria</taxon>
        <taxon>Bacillati</taxon>
        <taxon>Bacillota</taxon>
        <taxon>Bacilli</taxon>
        <taxon>Lactobacillales</taxon>
        <taxon>Streptococcaceae</taxon>
        <taxon>Streptococcus</taxon>
    </lineage>
</organism>
<evidence type="ECO:0000313" key="4">
    <source>
        <dbReference type="EMBL" id="OCM71506.1"/>
    </source>
</evidence>
<dbReference type="PROSITE" id="PS51257">
    <property type="entry name" value="PROKAR_LIPOPROTEIN"/>
    <property type="match status" value="1"/>
</dbReference>
<sequence>MKTTKVFSVLSLSVAVFMMTACQSNHSTKKADMSPDKVEQKTKFKNISLSSNKLLAKENTMSVLWYQNSAEAKALYLQGYNVAKMKLDDWLQKPSEKPYSIILDLDETVLDNSPYQAKNIKDGSSFTPESWDKWVQKKSAKAVAGAKEFLKYANEKGIKIYYVSDRTDAQVDATKENLEKEGIPVQGKDHLLFLKKGMKSKESRRQAVQKDTNLIMLFGDNLVDFADFSKSSSTDREQLLTKLQSEFGSKFIVFPNPMYGSWESAIYQGKHLDVQKQLKERQKMLHSYD</sequence>
<protein>
    <submittedName>
        <fullName evidence="3 5">5'-nucleotidase</fullName>
    </submittedName>
</protein>
<evidence type="ECO:0000313" key="7">
    <source>
        <dbReference type="Proteomes" id="UP000093122"/>
    </source>
</evidence>
<dbReference type="SFLD" id="SFLDS00003">
    <property type="entry name" value="Haloacid_Dehalogenase"/>
    <property type="match status" value="1"/>
</dbReference>
<dbReference type="Proteomes" id="UP000035174">
    <property type="component" value="Unassembled WGS sequence"/>
</dbReference>
<gene>
    <name evidence="4" type="ORF">AX245_09880</name>
    <name evidence="5" type="ORF">C4618_13565</name>
    <name evidence="3" type="ORF">WA45_02160</name>
</gene>
<name>A0A0E1EPZ7_STRAG</name>
<evidence type="ECO:0000313" key="5">
    <source>
        <dbReference type="EMBL" id="RDY73560.1"/>
    </source>
</evidence>
<proteinExistence type="predicted"/>
<dbReference type="OMA" id="EYRALCY"/>
<dbReference type="SFLD" id="SFLDG01125">
    <property type="entry name" value="C1.1:_Acid_Phosphatase_Like"/>
    <property type="match status" value="1"/>
</dbReference>
<dbReference type="SMR" id="A0A0E1EPZ7"/>
<dbReference type="GO" id="GO:0009279">
    <property type="term" value="C:cell outer membrane"/>
    <property type="evidence" value="ECO:0007669"/>
    <property type="project" value="InterPro"/>
</dbReference>
<dbReference type="Proteomes" id="UP000093122">
    <property type="component" value="Unassembled WGS sequence"/>
</dbReference>
<dbReference type="Pfam" id="PF03767">
    <property type="entry name" value="Acid_phosphat_B"/>
    <property type="match status" value="1"/>
</dbReference>
<dbReference type="InterPro" id="IPR023214">
    <property type="entry name" value="HAD_sf"/>
</dbReference>
<dbReference type="PIRSF" id="PIRSF019271">
    <property type="entry name" value="Acid_Ptase_C"/>
    <property type="match status" value="1"/>
</dbReference>
<evidence type="ECO:0000256" key="1">
    <source>
        <dbReference type="ARBA" id="ARBA00022729"/>
    </source>
</evidence>
<dbReference type="InterPro" id="IPR006423">
    <property type="entry name" value="Lipo_e_P4"/>
</dbReference>
<dbReference type="Proteomes" id="UP000256718">
    <property type="component" value="Unassembled WGS sequence"/>
</dbReference>
<feature type="chain" id="PRO_5044365428" evidence="2">
    <location>
        <begin position="24"/>
        <end position="289"/>
    </location>
</feature>
<dbReference type="PANTHER" id="PTHR31284:SF10">
    <property type="entry name" value="ACID PHOSPHATASE-LIKE PROTEIN"/>
    <property type="match status" value="1"/>
</dbReference>
<keyword evidence="5" id="KW-0449">Lipoprotein</keyword>
<dbReference type="SUPFAM" id="SSF56784">
    <property type="entry name" value="HAD-like"/>
    <property type="match status" value="1"/>
</dbReference>
<reference evidence="3 6" key="1">
    <citation type="journal article" date="2015" name="PLoS ONE">
        <title>Genomic analysis reveals the molecular basis for capsule loss in the group B streptococcus population.</title>
        <authorList>
            <consortium name="DEVANI Consortium"/>
            <person name="Rosini R."/>
            <person name="Campisi E."/>
            <person name="De Chiara M."/>
            <person name="Tettelin H."/>
            <person name="Rinaudo D."/>
            <person name="Toniolo C."/>
            <person name="Metruccio M."/>
            <person name="Guidotti S."/>
            <person name="Sorensen U.B."/>
            <person name="Kilian M."/>
            <person name="Ramirez M."/>
            <person name="Janulczyk R."/>
            <person name="Donati C."/>
            <person name="Grandi G."/>
            <person name="Margarit I."/>
        </authorList>
    </citation>
    <scope>NUCLEOTIDE SEQUENCE [LARGE SCALE GENOMIC DNA]</scope>
    <source>
        <strain evidence="3 6">ES-PW-063</strain>
    </source>
</reference>
<dbReference type="KEGG" id="sage:EN72_09585"/>
<dbReference type="Gene3D" id="3.40.50.1000">
    <property type="entry name" value="HAD superfamily/HAD-like"/>
    <property type="match status" value="1"/>
</dbReference>
<reference evidence="5 8" key="3">
    <citation type="journal article" date="2018" name="Emerg. Microbes Infect.">
        <title>Phenotypic and molecular analysis of nontypeable Group B streptococci: identification of cps2a and hybrid cps2a/cps5 Group B streptococcal capsule gene clusters.</title>
        <authorList>
            <person name="Alhhazmi A."/>
            <person name="Tyrrell G.J."/>
        </authorList>
    </citation>
    <scope>NUCLEOTIDE SEQUENCE [LARGE SCALE GENOMIC DNA]</scope>
    <source>
        <strain evidence="5 8">PLGBS17</strain>
    </source>
</reference>
<evidence type="ECO:0000256" key="2">
    <source>
        <dbReference type="SAM" id="SignalP"/>
    </source>
</evidence>
<accession>A0A0E1EPZ7</accession>
<dbReference type="EMBL" id="MAWT01000022">
    <property type="protein sequence ID" value="OCM71506.1"/>
    <property type="molecule type" value="Genomic_DNA"/>
</dbReference>
<comment type="caution">
    <text evidence="5">The sequence shown here is derived from an EMBL/GenBank/DDBJ whole genome shotgun (WGS) entry which is preliminary data.</text>
</comment>
<evidence type="ECO:0000313" key="6">
    <source>
        <dbReference type="Proteomes" id="UP000035174"/>
    </source>
</evidence>
<dbReference type="AlphaFoldDB" id="A0A0E1EPZ7"/>
<keyword evidence="1 2" id="KW-0732">Signal</keyword>
<dbReference type="PANTHER" id="PTHR31284">
    <property type="entry name" value="ACID PHOSPHATASE-LIKE PROTEIN"/>
    <property type="match status" value="1"/>
</dbReference>
<dbReference type="GeneID" id="66886605"/>
<dbReference type="EMBL" id="QHGZ01000266">
    <property type="protein sequence ID" value="RDY73560.1"/>
    <property type="molecule type" value="Genomic_DNA"/>
</dbReference>
<reference evidence="4 7" key="2">
    <citation type="journal article" date="2016" name="Sci. Rep.">
        <title>Serotype IV Streptococcus agalactiae ST-452 has arisen from large genomic recombination events between CC23 and the hypervirulent CC17 lineages.</title>
        <authorList>
            <person name="Campisi E."/>
            <person name="Rinaudo C.D."/>
            <person name="Donati C."/>
            <person name="Barucco M."/>
            <person name="Torricelli G."/>
            <person name="Edwards M.S."/>
            <person name="Baker C.J."/>
            <person name="Margarit I."/>
            <person name="Rosini R."/>
        </authorList>
    </citation>
    <scope>NUCLEOTIDE SEQUENCE [LARGE SCALE GENOMIC DNA]</scope>
    <source>
        <strain evidence="4 7">CZ-PW-140</strain>
    </source>
</reference>
<dbReference type="EMBL" id="LCVB01000014">
    <property type="protein sequence ID" value="KLJ30514.1"/>
    <property type="molecule type" value="Genomic_DNA"/>
</dbReference>
<dbReference type="NCBIfam" id="TIGR01533">
    <property type="entry name" value="lipo_e_P4"/>
    <property type="match status" value="1"/>
</dbReference>
<evidence type="ECO:0000313" key="3">
    <source>
        <dbReference type="EMBL" id="KLJ30514.1"/>
    </source>
</evidence>
<dbReference type="InterPro" id="IPR036412">
    <property type="entry name" value="HAD-like_sf"/>
</dbReference>